<comment type="caution">
    <text evidence="2">The sequence shown here is derived from an EMBL/GenBank/DDBJ whole genome shotgun (WGS) entry which is preliminary data.</text>
</comment>
<organism evidence="2 3">
    <name type="scientific">Vitis rotundifolia</name>
    <name type="common">Muscadine grape</name>
    <dbReference type="NCBI Taxonomy" id="103349"/>
    <lineage>
        <taxon>Eukaryota</taxon>
        <taxon>Viridiplantae</taxon>
        <taxon>Streptophyta</taxon>
        <taxon>Embryophyta</taxon>
        <taxon>Tracheophyta</taxon>
        <taxon>Spermatophyta</taxon>
        <taxon>Magnoliopsida</taxon>
        <taxon>eudicotyledons</taxon>
        <taxon>Gunneridae</taxon>
        <taxon>Pentapetalae</taxon>
        <taxon>rosids</taxon>
        <taxon>Vitales</taxon>
        <taxon>Vitaceae</taxon>
        <taxon>Viteae</taxon>
        <taxon>Vitis</taxon>
    </lineage>
</organism>
<sequence>MSSTKEGFSSGLEVTAAIVVEGANLDRGSEAGFGQAFSEGEGLIAMDSYKHLCYLSRNLTLKLEAISFSSSSSSQIIGGTSWPTPTFGSLLEDEEDGEDDEDEADDENREVGDSCPIGVQVDLAQIN</sequence>
<protein>
    <submittedName>
        <fullName evidence="2">Uncharacterized protein</fullName>
    </submittedName>
</protein>
<feature type="compositionally biased region" description="Polar residues" evidence="1">
    <location>
        <begin position="75"/>
        <end position="87"/>
    </location>
</feature>
<keyword evidence="3" id="KW-1185">Reference proteome</keyword>
<dbReference type="AlphaFoldDB" id="A0AA39DQ03"/>
<accession>A0AA39DQ03</accession>
<feature type="region of interest" description="Disordered" evidence="1">
    <location>
        <begin position="70"/>
        <end position="115"/>
    </location>
</feature>
<dbReference type="EMBL" id="JARBHA010000009">
    <property type="protein sequence ID" value="KAJ9692906.1"/>
    <property type="molecule type" value="Genomic_DNA"/>
</dbReference>
<evidence type="ECO:0000313" key="2">
    <source>
        <dbReference type="EMBL" id="KAJ9692906.1"/>
    </source>
</evidence>
<name>A0AA39DQ03_VITRO</name>
<evidence type="ECO:0000313" key="3">
    <source>
        <dbReference type="Proteomes" id="UP001168098"/>
    </source>
</evidence>
<dbReference type="Proteomes" id="UP001168098">
    <property type="component" value="Unassembled WGS sequence"/>
</dbReference>
<evidence type="ECO:0000256" key="1">
    <source>
        <dbReference type="SAM" id="MobiDB-lite"/>
    </source>
</evidence>
<reference evidence="2 3" key="1">
    <citation type="journal article" date="2023" name="BMC Biotechnol.">
        <title>Vitis rotundifolia cv Carlos genome sequencing.</title>
        <authorList>
            <person name="Huff M."/>
            <person name="Hulse-Kemp A."/>
            <person name="Scheffler B."/>
            <person name="Youngblood R."/>
            <person name="Simpson S."/>
            <person name="Babiker E."/>
            <person name="Staton M."/>
        </authorList>
    </citation>
    <scope>NUCLEOTIDE SEQUENCE [LARGE SCALE GENOMIC DNA]</scope>
    <source>
        <tissue evidence="2">Leaf</tissue>
    </source>
</reference>
<gene>
    <name evidence="2" type="ORF">PVL29_011828</name>
</gene>
<feature type="compositionally biased region" description="Acidic residues" evidence="1">
    <location>
        <begin position="91"/>
        <end position="108"/>
    </location>
</feature>
<proteinExistence type="predicted"/>